<name>A0ABQ0SHS9_NOVHA</name>
<dbReference type="RefSeq" id="WP_003622036.1">
    <property type="nucleotide sequence ID" value="NZ_BJNN01000135.1"/>
</dbReference>
<evidence type="ECO:0000313" key="3">
    <source>
        <dbReference type="Proteomes" id="UP000319478"/>
    </source>
</evidence>
<sequence>MTTALCLPFRHRARALAAAMAVLVMFPLLAGAADARDHSFHIPHRSHAPSPYGNVTGYEPALDKKSPEYIKTAQVCETTSAMGMYATTTAKQMSMNRTDHRRFYAQCMVSHGAWHSLAQSAGGDMGGDDSIR</sequence>
<proteinExistence type="predicted"/>
<evidence type="ECO:0000313" key="2">
    <source>
        <dbReference type="EMBL" id="GEC64770.1"/>
    </source>
</evidence>
<organism evidence="2 3">
    <name type="scientific">Novacetimonas hansenii</name>
    <name type="common">Komagataeibacter hansenii</name>
    <dbReference type="NCBI Taxonomy" id="436"/>
    <lineage>
        <taxon>Bacteria</taxon>
        <taxon>Pseudomonadati</taxon>
        <taxon>Pseudomonadota</taxon>
        <taxon>Alphaproteobacteria</taxon>
        <taxon>Acetobacterales</taxon>
        <taxon>Acetobacteraceae</taxon>
        <taxon>Novacetimonas</taxon>
    </lineage>
</organism>
<comment type="caution">
    <text evidence="2">The sequence shown here is derived from an EMBL/GenBank/DDBJ whole genome shotgun (WGS) entry which is preliminary data.</text>
</comment>
<protein>
    <submittedName>
        <fullName evidence="2">Uncharacterized protein</fullName>
    </submittedName>
</protein>
<feature type="chain" id="PRO_5046927385" evidence="1">
    <location>
        <begin position="31"/>
        <end position="132"/>
    </location>
</feature>
<dbReference type="GeneID" id="61366542"/>
<feature type="signal peptide" evidence="1">
    <location>
        <begin position="1"/>
        <end position="30"/>
    </location>
</feature>
<reference evidence="2 3" key="1">
    <citation type="submission" date="2019-06" db="EMBL/GenBank/DDBJ databases">
        <title>Whole genome shotgun sequence of Komagataeibacter hansenii NBRC 14820.</title>
        <authorList>
            <person name="Hosoyama A."/>
            <person name="Uohara A."/>
            <person name="Ohji S."/>
            <person name="Ichikawa N."/>
        </authorList>
    </citation>
    <scope>NUCLEOTIDE SEQUENCE [LARGE SCALE GENOMIC DNA]</scope>
    <source>
        <strain evidence="2 3">NBRC 14820</strain>
    </source>
</reference>
<gene>
    <name evidence="2" type="ORF">GHA01_26190</name>
</gene>
<keyword evidence="3" id="KW-1185">Reference proteome</keyword>
<accession>A0ABQ0SHS9</accession>
<evidence type="ECO:0000256" key="1">
    <source>
        <dbReference type="SAM" id="SignalP"/>
    </source>
</evidence>
<keyword evidence="1" id="KW-0732">Signal</keyword>
<dbReference type="Proteomes" id="UP000319478">
    <property type="component" value="Unassembled WGS sequence"/>
</dbReference>
<dbReference type="EMBL" id="BJNN01000135">
    <property type="protein sequence ID" value="GEC64770.1"/>
    <property type="molecule type" value="Genomic_DNA"/>
</dbReference>